<evidence type="ECO:0000313" key="3">
    <source>
        <dbReference type="EMBL" id="GHD03153.1"/>
    </source>
</evidence>
<evidence type="ECO:0000313" key="4">
    <source>
        <dbReference type="Proteomes" id="UP000626210"/>
    </source>
</evidence>
<evidence type="ECO:0000256" key="2">
    <source>
        <dbReference type="RuleBase" id="RU362080"/>
    </source>
</evidence>
<keyword evidence="4" id="KW-1185">Reference proteome</keyword>
<comment type="function">
    <text evidence="2">Antitoxin component of a type II toxin-antitoxin (TA) system.</text>
</comment>
<protein>
    <recommendedName>
        <fullName evidence="2">Antitoxin</fullName>
    </recommendedName>
</protein>
<dbReference type="InterPro" id="IPR006442">
    <property type="entry name" value="Antitoxin_Phd/YefM"/>
</dbReference>
<dbReference type="NCBIfam" id="TIGR01552">
    <property type="entry name" value="phd_fam"/>
    <property type="match status" value="1"/>
</dbReference>
<reference evidence="4" key="1">
    <citation type="journal article" date="2019" name="Int. J. Syst. Evol. Microbiol.">
        <title>The Global Catalogue of Microorganisms (GCM) 10K type strain sequencing project: providing services to taxonomists for standard genome sequencing and annotation.</title>
        <authorList>
            <consortium name="The Broad Institute Genomics Platform"/>
            <consortium name="The Broad Institute Genome Sequencing Center for Infectious Disease"/>
            <person name="Wu L."/>
            <person name="Ma J."/>
        </authorList>
    </citation>
    <scope>NUCLEOTIDE SEQUENCE [LARGE SCALE GENOMIC DNA]</scope>
    <source>
        <strain evidence="4">KCTC 23314</strain>
    </source>
</reference>
<comment type="caution">
    <text evidence="3">The sequence shown here is derived from an EMBL/GenBank/DDBJ whole genome shotgun (WGS) entry which is preliminary data.</text>
</comment>
<gene>
    <name evidence="3" type="ORF">GCM10007320_62950</name>
</gene>
<dbReference type="Gene3D" id="3.40.1620.10">
    <property type="entry name" value="YefM-like domain"/>
    <property type="match status" value="1"/>
</dbReference>
<accession>A0ABQ3GE36</accession>
<dbReference type="Pfam" id="PF02604">
    <property type="entry name" value="PhdYeFM_antitox"/>
    <property type="match status" value="1"/>
</dbReference>
<name>A0ABQ3GE36_9BURK</name>
<dbReference type="InterPro" id="IPR036165">
    <property type="entry name" value="YefM-like_sf"/>
</dbReference>
<dbReference type="PANTHER" id="PTHR35377">
    <property type="entry name" value="ANTITOXIN VAPB49-RELATED-RELATED"/>
    <property type="match status" value="1"/>
</dbReference>
<dbReference type="EMBL" id="BMYK01000043">
    <property type="protein sequence ID" value="GHD03153.1"/>
    <property type="molecule type" value="Genomic_DNA"/>
</dbReference>
<proteinExistence type="inferred from homology"/>
<sequence>MCRRVLQARRRLFHRCHKAKIWLIQPILSEARVAAIGLFEAKTHLSEYVARAEAGEEVIITRHNKPVAKIVPYVQQQHARDARQTAVAALLAQASGRTLGLSWRALRDEGRR</sequence>
<dbReference type="InterPro" id="IPR051416">
    <property type="entry name" value="phD-YefM_TA_antitoxins"/>
</dbReference>
<dbReference type="SUPFAM" id="SSF143120">
    <property type="entry name" value="YefM-like"/>
    <property type="match status" value="1"/>
</dbReference>
<dbReference type="Proteomes" id="UP000626210">
    <property type="component" value="Unassembled WGS sequence"/>
</dbReference>
<organism evidence="3 4">
    <name type="scientific">Pseudorhodoferax aquiterrae</name>
    <dbReference type="NCBI Taxonomy" id="747304"/>
    <lineage>
        <taxon>Bacteria</taxon>
        <taxon>Pseudomonadati</taxon>
        <taxon>Pseudomonadota</taxon>
        <taxon>Betaproteobacteria</taxon>
        <taxon>Burkholderiales</taxon>
        <taxon>Comamonadaceae</taxon>
    </lineage>
</organism>
<evidence type="ECO:0000256" key="1">
    <source>
        <dbReference type="ARBA" id="ARBA00009981"/>
    </source>
</evidence>
<comment type="similarity">
    <text evidence="1 2">Belongs to the phD/YefM antitoxin family.</text>
</comment>